<dbReference type="Proteomes" id="UP001341840">
    <property type="component" value="Unassembled WGS sequence"/>
</dbReference>
<evidence type="ECO:0000256" key="1">
    <source>
        <dbReference type="SAM" id="MobiDB-lite"/>
    </source>
</evidence>
<proteinExistence type="predicted"/>
<accession>A0ABU6XX04</accession>
<name>A0ABU6XX04_9FABA</name>
<feature type="region of interest" description="Disordered" evidence="1">
    <location>
        <begin position="1"/>
        <end position="41"/>
    </location>
</feature>
<feature type="compositionally biased region" description="Basic and acidic residues" evidence="1">
    <location>
        <begin position="1"/>
        <end position="19"/>
    </location>
</feature>
<gene>
    <name evidence="2" type="ORF">PIB30_091339</name>
</gene>
<reference evidence="2 3" key="1">
    <citation type="journal article" date="2023" name="Plants (Basel)">
        <title>Bridging the Gap: Combining Genomics and Transcriptomics Approaches to Understand Stylosanthes scabra, an Orphan Legume from the Brazilian Caatinga.</title>
        <authorList>
            <person name="Ferreira-Neto J.R.C."/>
            <person name="da Silva M.D."/>
            <person name="Binneck E."/>
            <person name="de Melo N.F."/>
            <person name="da Silva R.H."/>
            <person name="de Melo A.L.T.M."/>
            <person name="Pandolfi V."/>
            <person name="Bustamante F.O."/>
            <person name="Brasileiro-Vidal A.C."/>
            <person name="Benko-Iseppon A.M."/>
        </authorList>
    </citation>
    <scope>NUCLEOTIDE SEQUENCE [LARGE SCALE GENOMIC DNA]</scope>
    <source>
        <tissue evidence="2">Leaves</tissue>
    </source>
</reference>
<dbReference type="EMBL" id="JASCZI010213266">
    <property type="protein sequence ID" value="MED6201063.1"/>
    <property type="molecule type" value="Genomic_DNA"/>
</dbReference>
<evidence type="ECO:0000313" key="2">
    <source>
        <dbReference type="EMBL" id="MED6201063.1"/>
    </source>
</evidence>
<organism evidence="2 3">
    <name type="scientific">Stylosanthes scabra</name>
    <dbReference type="NCBI Taxonomy" id="79078"/>
    <lineage>
        <taxon>Eukaryota</taxon>
        <taxon>Viridiplantae</taxon>
        <taxon>Streptophyta</taxon>
        <taxon>Embryophyta</taxon>
        <taxon>Tracheophyta</taxon>
        <taxon>Spermatophyta</taxon>
        <taxon>Magnoliopsida</taxon>
        <taxon>eudicotyledons</taxon>
        <taxon>Gunneridae</taxon>
        <taxon>Pentapetalae</taxon>
        <taxon>rosids</taxon>
        <taxon>fabids</taxon>
        <taxon>Fabales</taxon>
        <taxon>Fabaceae</taxon>
        <taxon>Papilionoideae</taxon>
        <taxon>50 kb inversion clade</taxon>
        <taxon>dalbergioids sensu lato</taxon>
        <taxon>Dalbergieae</taxon>
        <taxon>Pterocarpus clade</taxon>
        <taxon>Stylosanthes</taxon>
    </lineage>
</organism>
<comment type="caution">
    <text evidence="2">The sequence shown here is derived from an EMBL/GenBank/DDBJ whole genome shotgun (WGS) entry which is preliminary data.</text>
</comment>
<evidence type="ECO:0000313" key="3">
    <source>
        <dbReference type="Proteomes" id="UP001341840"/>
    </source>
</evidence>
<protein>
    <submittedName>
        <fullName evidence="2">Uncharacterized protein</fullName>
    </submittedName>
</protein>
<sequence>MTLRERSRRQAREDTREEQADQAGPAVQAGPAPQKEEDLHRLNRIWHIAGAL</sequence>
<feature type="compositionally biased region" description="Low complexity" evidence="1">
    <location>
        <begin position="21"/>
        <end position="33"/>
    </location>
</feature>
<keyword evidence="3" id="KW-1185">Reference proteome</keyword>
<feature type="non-terminal residue" evidence="2">
    <location>
        <position position="52"/>
    </location>
</feature>